<protein>
    <submittedName>
        <fullName evidence="1">Uncharacterized protein</fullName>
    </submittedName>
</protein>
<accession>A0AAV2C7N7</accession>
<reference evidence="1 2" key="1">
    <citation type="submission" date="2024-04" db="EMBL/GenBank/DDBJ databases">
        <authorList>
            <person name="Fracassetti M."/>
        </authorList>
    </citation>
    <scope>NUCLEOTIDE SEQUENCE [LARGE SCALE GENOMIC DNA]</scope>
</reference>
<name>A0AAV2C7N7_9ROSI</name>
<dbReference type="AlphaFoldDB" id="A0AAV2C7N7"/>
<keyword evidence="2" id="KW-1185">Reference proteome</keyword>
<gene>
    <name evidence="1" type="ORF">LTRI10_LOCUS10194</name>
</gene>
<proteinExistence type="predicted"/>
<dbReference type="Proteomes" id="UP001497516">
    <property type="component" value="Unassembled WGS sequence"/>
</dbReference>
<comment type="caution">
    <text evidence="1">The sequence shown here is derived from an EMBL/GenBank/DDBJ whole genome shotgun (WGS) entry which is preliminary data.</text>
</comment>
<evidence type="ECO:0000313" key="1">
    <source>
        <dbReference type="EMBL" id="CAL1351931.1"/>
    </source>
</evidence>
<sequence>MFQSLKIDTEFADESDTEIFDKLMQWAAPAGLQDLRVRGSSGFMKYPHYSQTAFESISACAASLEILQLEGFKYSAAVFGRESWSKFRVLRELVLNGVSFDFFDQEEIDPFAGFPALEQLSLISCCRCIDRDVDDPLTDVAILVVNGQQLLTLEINKPIGFSEIRVSAARLTSFTFKFAILRSYPITRVSLNAPSLEHAAVNLKGYKDSTVDLSEEEVQNADDLNEEAVQTRYAALIYGLRRAESLVFKFGTTTAFWSACQLLRGRPSPFGRLTYLALRHKEEDMAVITDDHEVVISYFFGIFGRRVDCGHRVTEITRLYPRTIIPSN</sequence>
<evidence type="ECO:0000313" key="2">
    <source>
        <dbReference type="Proteomes" id="UP001497516"/>
    </source>
</evidence>
<dbReference type="EMBL" id="CAXIPQ010000005">
    <property type="protein sequence ID" value="CAL1351931.1"/>
    <property type="molecule type" value="Genomic_DNA"/>
</dbReference>
<organism evidence="1 2">
    <name type="scientific">Linum trigynum</name>
    <dbReference type="NCBI Taxonomy" id="586398"/>
    <lineage>
        <taxon>Eukaryota</taxon>
        <taxon>Viridiplantae</taxon>
        <taxon>Streptophyta</taxon>
        <taxon>Embryophyta</taxon>
        <taxon>Tracheophyta</taxon>
        <taxon>Spermatophyta</taxon>
        <taxon>Magnoliopsida</taxon>
        <taxon>eudicotyledons</taxon>
        <taxon>Gunneridae</taxon>
        <taxon>Pentapetalae</taxon>
        <taxon>rosids</taxon>
        <taxon>fabids</taxon>
        <taxon>Malpighiales</taxon>
        <taxon>Linaceae</taxon>
        <taxon>Linum</taxon>
    </lineage>
</organism>